<dbReference type="SUPFAM" id="SSF51445">
    <property type="entry name" value="(Trans)glycosidases"/>
    <property type="match status" value="1"/>
</dbReference>
<comment type="caution">
    <text evidence="8">The sequence shown here is derived from an EMBL/GenBank/DDBJ whole genome shotgun (WGS) entry which is preliminary data.</text>
</comment>
<dbReference type="PANTHER" id="PTHR10353">
    <property type="entry name" value="GLYCOSYL HYDROLASE"/>
    <property type="match status" value="1"/>
</dbReference>
<evidence type="ECO:0000256" key="3">
    <source>
        <dbReference type="ARBA" id="ARBA00022801"/>
    </source>
</evidence>
<sequence length="493" mass="55687">MQCLSTILVLSAVFAGSSCYEVTNLTFPASFLFGTATAAYQIEGAWNESGKSVSRWDHITHTSSIVVDGSNGDVACDSYHKYKEDIEMLKQLGVDFYRFSIAWTRIIPSGFANDINQAGVDYYNNLIDGLLEAGIEPWVTMYHWDIPQVLNYIGDFSNPYTIDYVVDYADVLFSLFGDRVKTWITFNEPLSFCAHFPLSSAAFGVHLPAGISEYLCSHNIVIAHAKIYRLYQLKYKWEQNGRISIALNTEYAEPATDSPADIEASNRKLLYDLGWYAYPLVHGDYPRVMIDTIRNLSAIQGFPFSRLPMFTLNEKVIIRGAYDFFALNHYTSSLTADASSVIGSPSFLNDDLVEQFKDPAWGNSSASWLTVYPEGLRKLLVHIKETYNDPEIAITENGFADEPGVLNDVGRVSYYQSYLSEVLKAMLEDGVKVTAYTAWSLMDNFEWYNGYTVRFGLYYVDFDSPDRTRTAKESAGYYRNVIQTRCLTENCGT</sequence>
<accession>A0AAV8WCQ8</accession>
<evidence type="ECO:0000256" key="5">
    <source>
        <dbReference type="ARBA" id="ARBA00023295"/>
    </source>
</evidence>
<reference evidence="8 9" key="1">
    <citation type="journal article" date="2023" name="Insect Mol. Biol.">
        <title>Genome sequencing provides insights into the evolution of gene families encoding plant cell wall-degrading enzymes in longhorned beetles.</title>
        <authorList>
            <person name="Shin N.R."/>
            <person name="Okamura Y."/>
            <person name="Kirsch R."/>
            <person name="Pauchet Y."/>
        </authorList>
    </citation>
    <scope>NUCLEOTIDE SEQUENCE [LARGE SCALE GENOMIC DNA]</scope>
    <source>
        <strain evidence="8">EAD_L_NR</strain>
    </source>
</reference>
<dbReference type="FunFam" id="3.20.20.80:FF:000013">
    <property type="entry name" value="lactase-phlorizin hydrolase"/>
    <property type="match status" value="1"/>
</dbReference>
<evidence type="ECO:0000256" key="6">
    <source>
        <dbReference type="RuleBase" id="RU003690"/>
    </source>
</evidence>
<keyword evidence="7" id="KW-0732">Signal</keyword>
<keyword evidence="3" id="KW-0378">Hydrolase</keyword>
<dbReference type="AlphaFoldDB" id="A0AAV8WCQ8"/>
<dbReference type="Gene3D" id="3.20.20.80">
    <property type="entry name" value="Glycosidases"/>
    <property type="match status" value="1"/>
</dbReference>
<evidence type="ECO:0000256" key="2">
    <source>
        <dbReference type="ARBA" id="ARBA00011738"/>
    </source>
</evidence>
<evidence type="ECO:0008006" key="10">
    <source>
        <dbReference type="Google" id="ProtNLM"/>
    </source>
</evidence>
<comment type="subunit">
    <text evidence="2">Homodimer.</text>
</comment>
<protein>
    <recommendedName>
        <fullName evidence="10">Myrosinase 1-like</fullName>
    </recommendedName>
</protein>
<dbReference type="PROSITE" id="PS00653">
    <property type="entry name" value="GLYCOSYL_HYDROL_F1_2"/>
    <property type="match status" value="1"/>
</dbReference>
<proteinExistence type="inferred from homology"/>
<dbReference type="PRINTS" id="PR00131">
    <property type="entry name" value="GLHYDRLASE1"/>
</dbReference>
<dbReference type="Proteomes" id="UP001159042">
    <property type="component" value="Unassembled WGS sequence"/>
</dbReference>
<keyword evidence="9" id="KW-1185">Reference proteome</keyword>
<dbReference type="EMBL" id="JANEYG010000003">
    <property type="protein sequence ID" value="KAJ8924093.1"/>
    <property type="molecule type" value="Genomic_DNA"/>
</dbReference>
<dbReference type="Pfam" id="PF00232">
    <property type="entry name" value="Glyco_hydro_1"/>
    <property type="match status" value="1"/>
</dbReference>
<evidence type="ECO:0000256" key="7">
    <source>
        <dbReference type="SAM" id="SignalP"/>
    </source>
</evidence>
<evidence type="ECO:0000256" key="1">
    <source>
        <dbReference type="ARBA" id="ARBA00010838"/>
    </source>
</evidence>
<dbReference type="InterPro" id="IPR001360">
    <property type="entry name" value="Glyco_hydro_1"/>
</dbReference>
<keyword evidence="5" id="KW-0326">Glycosidase</keyword>
<feature type="chain" id="PRO_5043529931" description="Myrosinase 1-like" evidence="7">
    <location>
        <begin position="20"/>
        <end position="493"/>
    </location>
</feature>
<dbReference type="GO" id="GO:0008422">
    <property type="term" value="F:beta-glucosidase activity"/>
    <property type="evidence" value="ECO:0007669"/>
    <property type="project" value="TreeGrafter"/>
</dbReference>
<dbReference type="InterPro" id="IPR017853">
    <property type="entry name" value="GH"/>
</dbReference>
<dbReference type="InterPro" id="IPR033132">
    <property type="entry name" value="GH_1_N_CS"/>
</dbReference>
<evidence type="ECO:0000313" key="9">
    <source>
        <dbReference type="Proteomes" id="UP001159042"/>
    </source>
</evidence>
<keyword evidence="4" id="KW-0325">Glycoprotein</keyword>
<feature type="signal peptide" evidence="7">
    <location>
        <begin position="1"/>
        <end position="19"/>
    </location>
</feature>
<dbReference type="GO" id="GO:0005975">
    <property type="term" value="P:carbohydrate metabolic process"/>
    <property type="evidence" value="ECO:0007669"/>
    <property type="project" value="InterPro"/>
</dbReference>
<evidence type="ECO:0000256" key="4">
    <source>
        <dbReference type="ARBA" id="ARBA00023180"/>
    </source>
</evidence>
<evidence type="ECO:0000313" key="8">
    <source>
        <dbReference type="EMBL" id="KAJ8924093.1"/>
    </source>
</evidence>
<comment type="similarity">
    <text evidence="1 6">Belongs to the glycosyl hydrolase 1 family.</text>
</comment>
<organism evidence="8 9">
    <name type="scientific">Exocentrus adspersus</name>
    <dbReference type="NCBI Taxonomy" id="1586481"/>
    <lineage>
        <taxon>Eukaryota</taxon>
        <taxon>Metazoa</taxon>
        <taxon>Ecdysozoa</taxon>
        <taxon>Arthropoda</taxon>
        <taxon>Hexapoda</taxon>
        <taxon>Insecta</taxon>
        <taxon>Pterygota</taxon>
        <taxon>Neoptera</taxon>
        <taxon>Endopterygota</taxon>
        <taxon>Coleoptera</taxon>
        <taxon>Polyphaga</taxon>
        <taxon>Cucujiformia</taxon>
        <taxon>Chrysomeloidea</taxon>
        <taxon>Cerambycidae</taxon>
        <taxon>Lamiinae</taxon>
        <taxon>Acanthocinini</taxon>
        <taxon>Exocentrus</taxon>
    </lineage>
</organism>
<gene>
    <name evidence="8" type="ORF">NQ315_006875</name>
</gene>
<name>A0AAV8WCQ8_9CUCU</name>
<dbReference type="PANTHER" id="PTHR10353:SF36">
    <property type="entry name" value="LP05116P"/>
    <property type="match status" value="1"/>
</dbReference>